<evidence type="ECO:0000259" key="2">
    <source>
        <dbReference type="Pfam" id="PF00582"/>
    </source>
</evidence>
<dbReference type="Proteomes" id="UP000199296">
    <property type="component" value="Unassembled WGS sequence"/>
</dbReference>
<accession>A0A1G7Y7T5</accession>
<dbReference type="OrthoDB" id="9788959at2"/>
<dbReference type="SUPFAM" id="SSF52402">
    <property type="entry name" value="Adenine nucleotide alpha hydrolases-like"/>
    <property type="match status" value="2"/>
</dbReference>
<proteinExistence type="inferred from homology"/>
<dbReference type="Pfam" id="PF00582">
    <property type="entry name" value="Usp"/>
    <property type="match status" value="2"/>
</dbReference>
<evidence type="ECO:0000313" key="4">
    <source>
        <dbReference type="Proteomes" id="UP000199296"/>
    </source>
</evidence>
<dbReference type="InterPro" id="IPR006015">
    <property type="entry name" value="Universal_stress_UspA"/>
</dbReference>
<dbReference type="Gene3D" id="3.40.50.620">
    <property type="entry name" value="HUPs"/>
    <property type="match status" value="2"/>
</dbReference>
<dbReference type="EMBL" id="FNCW01000011">
    <property type="protein sequence ID" value="SDG92512.1"/>
    <property type="molecule type" value="Genomic_DNA"/>
</dbReference>
<keyword evidence="4" id="KW-1185">Reference proteome</keyword>
<dbReference type="RefSeq" id="WP_093368534.1">
    <property type="nucleotide sequence ID" value="NZ_FNCW01000011.1"/>
</dbReference>
<dbReference type="AlphaFoldDB" id="A0A1G7Y7T5"/>
<feature type="domain" description="UspA" evidence="2">
    <location>
        <begin position="1"/>
        <end position="141"/>
    </location>
</feature>
<evidence type="ECO:0000256" key="1">
    <source>
        <dbReference type="ARBA" id="ARBA00008791"/>
    </source>
</evidence>
<reference evidence="3 4" key="1">
    <citation type="submission" date="2016-10" db="EMBL/GenBank/DDBJ databases">
        <authorList>
            <person name="de Groot N.N."/>
        </authorList>
    </citation>
    <scope>NUCLEOTIDE SEQUENCE [LARGE SCALE GENOMIC DNA]</scope>
    <source>
        <strain evidence="3 4">DSM 19803</strain>
    </source>
</reference>
<organism evidence="3 4">
    <name type="scientific">Psychroflexus sediminis</name>
    <dbReference type="NCBI Taxonomy" id="470826"/>
    <lineage>
        <taxon>Bacteria</taxon>
        <taxon>Pseudomonadati</taxon>
        <taxon>Bacteroidota</taxon>
        <taxon>Flavobacteriia</taxon>
        <taxon>Flavobacteriales</taxon>
        <taxon>Flavobacteriaceae</taxon>
        <taxon>Psychroflexus</taxon>
    </lineage>
</organism>
<gene>
    <name evidence="3" type="ORF">SAMN04488027_11128</name>
</gene>
<protein>
    <submittedName>
        <fullName evidence="3">Nucleotide-binding universal stress protein, UspA family</fullName>
    </submittedName>
</protein>
<dbReference type="InterPro" id="IPR006016">
    <property type="entry name" value="UspA"/>
</dbReference>
<dbReference type="PRINTS" id="PR01438">
    <property type="entry name" value="UNVRSLSTRESS"/>
</dbReference>
<dbReference type="PANTHER" id="PTHR46268:SF6">
    <property type="entry name" value="UNIVERSAL STRESS PROTEIN UP12"/>
    <property type="match status" value="1"/>
</dbReference>
<feature type="domain" description="UspA" evidence="2">
    <location>
        <begin position="150"/>
        <end position="275"/>
    </location>
</feature>
<sequence>MKKILVPVDFSTPSENALKVAAELAKRNDAELHVLHVIELAESLFGAEQFNVNDEQIVFFMKLAKERFENFLKKDYLKGIDLIDHVEPGSTSIAISEVVEKNNIDMIVMGSSGSSGLEEIVIGSNTEKVVRYSEVPVLVVKNEIKDISIKTVVFASDFELENIEPYRKAKKFAESFDAKMQMLYVNLPGNQFSSTLEIQEQMRVFLNKVEMPLNKKNIEIFNDYSIEQGVINGAEYLKADLIIIPTHGRKGLSHFFNGSISEDVVNHSDRPVLTLKI</sequence>
<name>A0A1G7Y7T5_9FLAO</name>
<dbReference type="InterPro" id="IPR014729">
    <property type="entry name" value="Rossmann-like_a/b/a_fold"/>
</dbReference>
<dbReference type="PANTHER" id="PTHR46268">
    <property type="entry name" value="STRESS RESPONSE PROTEIN NHAX"/>
    <property type="match status" value="1"/>
</dbReference>
<dbReference type="CDD" id="cd00293">
    <property type="entry name" value="USP-like"/>
    <property type="match status" value="1"/>
</dbReference>
<dbReference type="STRING" id="470826.SAMN04488027_11128"/>
<comment type="similarity">
    <text evidence="1">Belongs to the universal stress protein A family.</text>
</comment>
<evidence type="ECO:0000313" key="3">
    <source>
        <dbReference type="EMBL" id="SDG92512.1"/>
    </source>
</evidence>